<evidence type="ECO:0000313" key="3">
    <source>
        <dbReference type="Proteomes" id="UP001159042"/>
    </source>
</evidence>
<dbReference type="Proteomes" id="UP001159042">
    <property type="component" value="Unassembled WGS sequence"/>
</dbReference>
<gene>
    <name evidence="2" type="ORF">NQ315_000438</name>
</gene>
<protein>
    <recommendedName>
        <fullName evidence="4">Protein sleepless</fullName>
    </recommendedName>
</protein>
<keyword evidence="3" id="KW-1185">Reference proteome</keyword>
<feature type="chain" id="PRO_5043922529" description="Protein sleepless" evidence="1">
    <location>
        <begin position="25"/>
        <end position="115"/>
    </location>
</feature>
<name>A0AAV8VMZ5_9CUCU</name>
<evidence type="ECO:0000313" key="2">
    <source>
        <dbReference type="EMBL" id="KAJ8915185.1"/>
    </source>
</evidence>
<comment type="caution">
    <text evidence="2">The sequence shown here is derived from an EMBL/GenBank/DDBJ whole genome shotgun (WGS) entry which is preliminary data.</text>
</comment>
<reference evidence="2 3" key="1">
    <citation type="journal article" date="2023" name="Insect Mol. Biol.">
        <title>Genome sequencing provides insights into the evolution of gene families encoding plant cell wall-degrading enzymes in longhorned beetles.</title>
        <authorList>
            <person name="Shin N.R."/>
            <person name="Okamura Y."/>
            <person name="Kirsch R."/>
            <person name="Pauchet Y."/>
        </authorList>
    </citation>
    <scope>NUCLEOTIDE SEQUENCE [LARGE SCALE GENOMIC DNA]</scope>
    <source>
        <strain evidence="2">EAD_L_NR</strain>
    </source>
</reference>
<dbReference type="AlphaFoldDB" id="A0AAV8VMZ5"/>
<feature type="signal peptide" evidence="1">
    <location>
        <begin position="1"/>
        <end position="24"/>
    </location>
</feature>
<proteinExistence type="predicted"/>
<keyword evidence="1" id="KW-0732">Signal</keyword>
<sequence length="115" mass="12842">MKTLYGAAFVLFYVLTLTINSGSSLKCFVCMSLMGENEDCEVNIHNIRIKTCAFDDLTCGIAYINSKFLFCLIIRIQSREIALKVQPVKESVTKPVESKSAIYAKRTFAMALPTT</sequence>
<organism evidence="2 3">
    <name type="scientific">Exocentrus adspersus</name>
    <dbReference type="NCBI Taxonomy" id="1586481"/>
    <lineage>
        <taxon>Eukaryota</taxon>
        <taxon>Metazoa</taxon>
        <taxon>Ecdysozoa</taxon>
        <taxon>Arthropoda</taxon>
        <taxon>Hexapoda</taxon>
        <taxon>Insecta</taxon>
        <taxon>Pterygota</taxon>
        <taxon>Neoptera</taxon>
        <taxon>Endopterygota</taxon>
        <taxon>Coleoptera</taxon>
        <taxon>Polyphaga</taxon>
        <taxon>Cucujiformia</taxon>
        <taxon>Chrysomeloidea</taxon>
        <taxon>Cerambycidae</taxon>
        <taxon>Lamiinae</taxon>
        <taxon>Acanthocinini</taxon>
        <taxon>Exocentrus</taxon>
    </lineage>
</organism>
<evidence type="ECO:0000256" key="1">
    <source>
        <dbReference type="SAM" id="SignalP"/>
    </source>
</evidence>
<dbReference type="EMBL" id="JANEYG010000057">
    <property type="protein sequence ID" value="KAJ8915185.1"/>
    <property type="molecule type" value="Genomic_DNA"/>
</dbReference>
<accession>A0AAV8VMZ5</accession>
<evidence type="ECO:0008006" key="4">
    <source>
        <dbReference type="Google" id="ProtNLM"/>
    </source>
</evidence>